<sequence>MEKTVEVLECLEDIDALYAKIRRDGNFLENIDKISFVDTPLHSAARTGNTDFVIEITRLKPSFARKLNHEGYSPMHLALQNGKAQTVLQLLDIDPELVRVKGREGITPLHYASEKGDVYLLAEFLSVSPKSLEDVTNHGDTALHIALKYGKIEAFEVLTRRPPWLGSEEAQYCNKRILNWKDRDGNTLLHIATSKNQLQVVRHLLNCKVDVNARNFNGFTPLDFLFGETRSRNELIVDLLQSSGALKATSQPIIDTHKNLSSTEQRLNHVAQKGDVDALYELISEDVYVLERIDQVPFIDTPLHIAASVGHIQFALEMMRLKPSFARKQNPCGFSPLHLALQYEQTQMVLRFLDVDRHLVRVQGREGKTSLHYVAQKGIVDFLSEFLSACPESIKDVTIRKENAFHIAAKHNKLQVLEILFGWLQYVGKHEILKWTDDKGNTLLHIAISNSNIQMVRLIVNGLGNLIGRSYSVEINAQNSAGLTALDILLEDQTQRQLPEFEGLKKILLNAAARQGSSLPTVNIADCLKKKVPWYRKLTLFLYRSSKCITNENRSTVVVVSVLIATATYQAALGPSDAVQGTGNINPAASGNATIAEEINKQLPYSSRREPIMSEAMLSSLFFYSNVIAFCISMLVIHRHLPYGPATILVYPLFFCFYLLRAARSYSFLACSFPMLVLARCFLIPLDNFLRFRGKNWFWKVLFATLKHYQSLCNEMIEAL</sequence>
<reference evidence="1 2" key="1">
    <citation type="journal article" date="2023" name="Science">
        <title>Complex scaffold remodeling in plant triterpene biosynthesis.</title>
        <authorList>
            <person name="De La Pena R."/>
            <person name="Hodgson H."/>
            <person name="Liu J.C."/>
            <person name="Stephenson M.J."/>
            <person name="Martin A.C."/>
            <person name="Owen C."/>
            <person name="Harkess A."/>
            <person name="Leebens-Mack J."/>
            <person name="Jimenez L.E."/>
            <person name="Osbourn A."/>
            <person name="Sattely E.S."/>
        </authorList>
    </citation>
    <scope>NUCLEOTIDE SEQUENCE [LARGE SCALE GENOMIC DNA]</scope>
    <source>
        <strain evidence="2">cv. JPN11</strain>
        <tissue evidence="1">Leaf</tissue>
    </source>
</reference>
<comment type="caution">
    <text evidence="1">The sequence shown here is derived from an EMBL/GenBank/DDBJ whole genome shotgun (WGS) entry which is preliminary data.</text>
</comment>
<organism evidence="1 2">
    <name type="scientific">Melia azedarach</name>
    <name type="common">Chinaberry tree</name>
    <dbReference type="NCBI Taxonomy" id="155640"/>
    <lineage>
        <taxon>Eukaryota</taxon>
        <taxon>Viridiplantae</taxon>
        <taxon>Streptophyta</taxon>
        <taxon>Embryophyta</taxon>
        <taxon>Tracheophyta</taxon>
        <taxon>Spermatophyta</taxon>
        <taxon>Magnoliopsida</taxon>
        <taxon>eudicotyledons</taxon>
        <taxon>Gunneridae</taxon>
        <taxon>Pentapetalae</taxon>
        <taxon>rosids</taxon>
        <taxon>malvids</taxon>
        <taxon>Sapindales</taxon>
        <taxon>Meliaceae</taxon>
        <taxon>Melia</taxon>
    </lineage>
</organism>
<evidence type="ECO:0000313" key="1">
    <source>
        <dbReference type="EMBL" id="KAJ4726468.1"/>
    </source>
</evidence>
<name>A0ACC1YSG1_MELAZ</name>
<gene>
    <name evidence="1" type="ORF">OWV82_005169</name>
</gene>
<keyword evidence="2" id="KW-1185">Reference proteome</keyword>
<protein>
    <submittedName>
        <fullName evidence="1">Ankyrin repeat-containing protein</fullName>
    </submittedName>
</protein>
<accession>A0ACC1YSG1</accession>
<proteinExistence type="predicted"/>
<dbReference type="EMBL" id="CM051395">
    <property type="protein sequence ID" value="KAJ4726468.1"/>
    <property type="molecule type" value="Genomic_DNA"/>
</dbReference>
<evidence type="ECO:0000313" key="2">
    <source>
        <dbReference type="Proteomes" id="UP001164539"/>
    </source>
</evidence>
<dbReference type="Proteomes" id="UP001164539">
    <property type="component" value="Chromosome 2"/>
</dbReference>